<dbReference type="PIRSF" id="PIRSF010256">
    <property type="entry name" value="CoxE_vWa"/>
    <property type="match status" value="1"/>
</dbReference>
<dbReference type="AlphaFoldDB" id="A0A6J7C7X3"/>
<dbReference type="PANTHER" id="PTHR39338">
    <property type="entry name" value="BLL5662 PROTEIN-RELATED"/>
    <property type="match status" value="1"/>
</dbReference>
<dbReference type="InterPro" id="IPR011195">
    <property type="entry name" value="UCP010256"/>
</dbReference>
<sequence>MLDLLAGFVNELRNAGLPVSLTENLDAMEALQHIPIEDREAFKYALGATMVKNNAHWRAFETVFEVYFSLRGPEYKIAEGETDLDAMWREMQEQMRQEGDSRGNQGGSLDSLTPEEIAQMLMSALMNGDQAMMRALAKQSVQRFAGMEPGRPVGGTYYLYRTLRNLDLDGMLEKLMEASRQQVGGELTALEERLEKDEYNDRIDQFKKEIEAEIRRRLVADRGAEAMAKTLRKPLPEDVEFMHASRDEMQSLKKALQPLTRKLAARLARKRKHGRKGPLDFRNTVRHSLSYGGVPAEPKFKYPRPAKPELMVVADISGSVAAFARFTLMLVYAIQGQFSKVRSFVFIDGIDEVTDYFKGEEDIANAIHRVNTEADVVWVDGHSDYGHAFEVFWERYGKDIGPKTTVLLLGDARNNYHASQAWVIKEIKSKARRVYWLNPEPKSYWNTGDSIVGDYGTHTDGVYECRNLRQLEGFVEKLA</sequence>
<dbReference type="EMBL" id="CAFBOL010000043">
    <property type="protein sequence ID" value="CAB4994474.1"/>
    <property type="molecule type" value="Genomic_DNA"/>
</dbReference>
<dbReference type="EMBL" id="CAFAAV010000400">
    <property type="protein sequence ID" value="CAB4836341.1"/>
    <property type="molecule type" value="Genomic_DNA"/>
</dbReference>
<evidence type="ECO:0000313" key="5">
    <source>
        <dbReference type="EMBL" id="CAB4852399.1"/>
    </source>
</evidence>
<evidence type="ECO:0000313" key="6">
    <source>
        <dbReference type="EMBL" id="CAB4946464.1"/>
    </source>
</evidence>
<name>A0A6J7C7X3_9ZZZZ</name>
<gene>
    <name evidence="3" type="ORF">UFOPK2656_02903</name>
    <name evidence="4" type="ORF">UFOPK3099_03123</name>
    <name evidence="5" type="ORF">UFOPK3267_02059</name>
    <name evidence="6" type="ORF">UFOPK3651_02551</name>
    <name evidence="7" type="ORF">UFOPK3931_01698</name>
    <name evidence="2" type="ORF">UFOPK4189_02704</name>
</gene>
<dbReference type="EMBL" id="CAEZYF010000025">
    <property type="protein sequence ID" value="CAB4741012.1"/>
    <property type="molecule type" value="Genomic_DNA"/>
</dbReference>
<evidence type="ECO:0000313" key="2">
    <source>
        <dbReference type="EMBL" id="CAB4364947.1"/>
    </source>
</evidence>
<evidence type="ECO:0000313" key="7">
    <source>
        <dbReference type="EMBL" id="CAB4994474.1"/>
    </source>
</evidence>
<dbReference type="InterPro" id="IPR008912">
    <property type="entry name" value="Uncharacterised_CoxE"/>
</dbReference>
<evidence type="ECO:0000256" key="1">
    <source>
        <dbReference type="SAM" id="Coils"/>
    </source>
</evidence>
<reference evidence="5" key="1">
    <citation type="submission" date="2020-05" db="EMBL/GenBank/DDBJ databases">
        <authorList>
            <person name="Chiriac C."/>
            <person name="Salcher M."/>
            <person name="Ghai R."/>
            <person name="Kavagutti S V."/>
        </authorList>
    </citation>
    <scope>NUCLEOTIDE SEQUENCE</scope>
</reference>
<keyword evidence="1" id="KW-0175">Coiled coil</keyword>
<dbReference type="EMBL" id="CAFBMT010000017">
    <property type="protein sequence ID" value="CAB4946464.1"/>
    <property type="molecule type" value="Genomic_DNA"/>
</dbReference>
<evidence type="ECO:0000313" key="3">
    <source>
        <dbReference type="EMBL" id="CAB4741012.1"/>
    </source>
</evidence>
<organism evidence="5">
    <name type="scientific">freshwater metagenome</name>
    <dbReference type="NCBI Taxonomy" id="449393"/>
    <lineage>
        <taxon>unclassified sequences</taxon>
        <taxon>metagenomes</taxon>
        <taxon>ecological metagenomes</taxon>
    </lineage>
</organism>
<protein>
    <submittedName>
        <fullName evidence="5">Unannotated protein</fullName>
    </submittedName>
</protein>
<dbReference type="Pfam" id="PF05762">
    <property type="entry name" value="VWA_CoxE"/>
    <property type="match status" value="1"/>
</dbReference>
<evidence type="ECO:0000313" key="4">
    <source>
        <dbReference type="EMBL" id="CAB4836341.1"/>
    </source>
</evidence>
<accession>A0A6J7C7X3</accession>
<feature type="coiled-coil region" evidence="1">
    <location>
        <begin position="189"/>
        <end position="216"/>
    </location>
</feature>
<dbReference type="EMBL" id="CAESGF010000021">
    <property type="protein sequence ID" value="CAB4364947.1"/>
    <property type="molecule type" value="Genomic_DNA"/>
</dbReference>
<proteinExistence type="predicted"/>
<dbReference type="EMBL" id="CAFBIY010000127">
    <property type="protein sequence ID" value="CAB4852399.1"/>
    <property type="molecule type" value="Genomic_DNA"/>
</dbReference>
<dbReference type="PANTHER" id="PTHR39338:SF5">
    <property type="entry name" value="BLR6139 PROTEIN"/>
    <property type="match status" value="1"/>
</dbReference>